<name>A0A5K3FZD7_MESCO</name>
<protein>
    <submittedName>
        <fullName evidence="1">NADH dehydrogenase [ubiquinone] 1 beta subcomplex subunit 2, mitochondrial</fullName>
    </submittedName>
</protein>
<organism evidence="1">
    <name type="scientific">Mesocestoides corti</name>
    <name type="common">Flatworm</name>
    <dbReference type="NCBI Taxonomy" id="53468"/>
    <lineage>
        <taxon>Eukaryota</taxon>
        <taxon>Metazoa</taxon>
        <taxon>Spiralia</taxon>
        <taxon>Lophotrochozoa</taxon>
        <taxon>Platyhelminthes</taxon>
        <taxon>Cestoda</taxon>
        <taxon>Eucestoda</taxon>
        <taxon>Cyclophyllidea</taxon>
        <taxon>Mesocestoididae</taxon>
        <taxon>Mesocestoides</taxon>
    </lineage>
</organism>
<dbReference type="WBParaSite" id="MCU_013086-RA">
    <property type="protein sequence ID" value="MCU_013086-RA"/>
    <property type="gene ID" value="MCU_013086"/>
</dbReference>
<dbReference type="AlphaFoldDB" id="A0A5K3FZD7"/>
<proteinExistence type="predicted"/>
<reference evidence="1" key="1">
    <citation type="submission" date="2019-11" db="UniProtKB">
        <authorList>
            <consortium name="WormBaseParasite"/>
        </authorList>
    </citation>
    <scope>IDENTIFICATION</scope>
</reference>
<accession>A0A5K3FZD7</accession>
<evidence type="ECO:0000313" key="1">
    <source>
        <dbReference type="WBParaSite" id="MCU_013086-RA"/>
    </source>
</evidence>
<sequence>MMASANPLSLCIPLVREKDRQPTRGDAFWYRYMMSQRVGLEWTVPDVWFWVEAGK</sequence>